<dbReference type="Pfam" id="PF12079">
    <property type="entry name" value="DUF3558"/>
    <property type="match status" value="1"/>
</dbReference>
<feature type="region of interest" description="Disordered" evidence="1">
    <location>
        <begin position="19"/>
        <end position="51"/>
    </location>
</feature>
<dbReference type="EMBL" id="JBHSQN010000002">
    <property type="protein sequence ID" value="MFC6010206.1"/>
    <property type="molecule type" value="Genomic_DNA"/>
</dbReference>
<sequence length="205" mass="21578">MILGAFPIVIVVASTGCGTSGGGEAGPTVSGGTPTTSVAAPARPTLTAPHLQPPVQDNKYVRSSSRPKVVVDPCTWVPDSAIQEAGFDPVSRGRGNDMLAEYSFLVCKFKKDSDGSLTLESGNVALDEVRQKYQSDIEELTINGRPAVKSRKDDPAGCSVDLQTNVGYFGITVRTHTAGLVKGMKPCDHIVHIATILEPSIGKEN</sequence>
<organism evidence="2 3">
    <name type="scientific">Nocardia lasii</name>
    <dbReference type="NCBI Taxonomy" id="1616107"/>
    <lineage>
        <taxon>Bacteria</taxon>
        <taxon>Bacillati</taxon>
        <taxon>Actinomycetota</taxon>
        <taxon>Actinomycetes</taxon>
        <taxon>Mycobacteriales</taxon>
        <taxon>Nocardiaceae</taxon>
        <taxon>Nocardia</taxon>
    </lineage>
</organism>
<evidence type="ECO:0000256" key="1">
    <source>
        <dbReference type="SAM" id="MobiDB-lite"/>
    </source>
</evidence>
<dbReference type="Proteomes" id="UP001596223">
    <property type="component" value="Unassembled WGS sequence"/>
</dbReference>
<dbReference type="InterPro" id="IPR024520">
    <property type="entry name" value="DUF3558"/>
</dbReference>
<feature type="compositionally biased region" description="Low complexity" evidence="1">
    <location>
        <begin position="26"/>
        <end position="39"/>
    </location>
</feature>
<gene>
    <name evidence="2" type="ORF">ACFP3H_04020</name>
</gene>
<dbReference type="RefSeq" id="WP_378599798.1">
    <property type="nucleotide sequence ID" value="NZ_JBHSQN010000002.1"/>
</dbReference>
<proteinExistence type="predicted"/>
<accession>A0ABW1JLB1</accession>
<evidence type="ECO:0000313" key="3">
    <source>
        <dbReference type="Proteomes" id="UP001596223"/>
    </source>
</evidence>
<name>A0ABW1JLB1_9NOCA</name>
<reference evidence="3" key="1">
    <citation type="journal article" date="2019" name="Int. J. Syst. Evol. Microbiol.">
        <title>The Global Catalogue of Microorganisms (GCM) 10K type strain sequencing project: providing services to taxonomists for standard genome sequencing and annotation.</title>
        <authorList>
            <consortium name="The Broad Institute Genomics Platform"/>
            <consortium name="The Broad Institute Genome Sequencing Center for Infectious Disease"/>
            <person name="Wu L."/>
            <person name="Ma J."/>
        </authorList>
    </citation>
    <scope>NUCLEOTIDE SEQUENCE [LARGE SCALE GENOMIC DNA]</scope>
    <source>
        <strain evidence="3">CCUG 36956</strain>
    </source>
</reference>
<keyword evidence="3" id="KW-1185">Reference proteome</keyword>
<comment type="caution">
    <text evidence="2">The sequence shown here is derived from an EMBL/GenBank/DDBJ whole genome shotgun (WGS) entry which is preliminary data.</text>
</comment>
<evidence type="ECO:0000313" key="2">
    <source>
        <dbReference type="EMBL" id="MFC6010206.1"/>
    </source>
</evidence>
<protein>
    <submittedName>
        <fullName evidence="2">DUF3558 domain-containing protein</fullName>
    </submittedName>
</protein>